<protein>
    <submittedName>
        <fullName evidence="2">Uncharacterized protein</fullName>
    </submittedName>
</protein>
<gene>
    <name evidence="2" type="ORF">KDL01_36915</name>
</gene>
<dbReference type="EMBL" id="JAGSOG010000347">
    <property type="protein sequence ID" value="MBR7838908.1"/>
    <property type="molecule type" value="Genomic_DNA"/>
</dbReference>
<proteinExistence type="predicted"/>
<comment type="caution">
    <text evidence="2">The sequence shown here is derived from an EMBL/GenBank/DDBJ whole genome shotgun (WGS) entry which is preliminary data.</text>
</comment>
<evidence type="ECO:0000313" key="3">
    <source>
        <dbReference type="Proteomes" id="UP000675781"/>
    </source>
</evidence>
<feature type="non-terminal residue" evidence="2">
    <location>
        <position position="1"/>
    </location>
</feature>
<organism evidence="2 3">
    <name type="scientific">Actinospica durhamensis</name>
    <dbReference type="NCBI Taxonomy" id="1508375"/>
    <lineage>
        <taxon>Bacteria</taxon>
        <taxon>Bacillati</taxon>
        <taxon>Actinomycetota</taxon>
        <taxon>Actinomycetes</taxon>
        <taxon>Catenulisporales</taxon>
        <taxon>Actinospicaceae</taxon>
        <taxon>Actinospica</taxon>
    </lineage>
</organism>
<dbReference type="AlphaFoldDB" id="A0A941EYM5"/>
<reference evidence="2" key="1">
    <citation type="submission" date="2021-04" db="EMBL/GenBank/DDBJ databases">
        <title>Genome based classification of Actinospica acidithermotolerans sp. nov., an actinobacterium isolated from an Indonesian hot spring.</title>
        <authorList>
            <person name="Kusuma A.B."/>
            <person name="Putra K.E."/>
            <person name="Nafisah S."/>
            <person name="Loh J."/>
            <person name="Nouioui I."/>
            <person name="Goodfellow M."/>
        </authorList>
    </citation>
    <scope>NUCLEOTIDE SEQUENCE</scope>
    <source>
        <strain evidence="2">CSCA 57</strain>
    </source>
</reference>
<accession>A0A941EYM5</accession>
<evidence type="ECO:0000313" key="2">
    <source>
        <dbReference type="EMBL" id="MBR7838908.1"/>
    </source>
</evidence>
<feature type="region of interest" description="Disordered" evidence="1">
    <location>
        <begin position="68"/>
        <end position="87"/>
    </location>
</feature>
<name>A0A941EYM5_9ACTN</name>
<feature type="region of interest" description="Disordered" evidence="1">
    <location>
        <begin position="37"/>
        <end position="60"/>
    </location>
</feature>
<sequence length="87" mass="9221">VPFTWFDLSEDPQAIAMARDLNLPSPAPTTVLLDDGRALYDPSRPASPQRATTCGGRPVPSRLFRRAALVPSSPPSSARQATPPAPA</sequence>
<keyword evidence="3" id="KW-1185">Reference proteome</keyword>
<dbReference type="Proteomes" id="UP000675781">
    <property type="component" value="Unassembled WGS sequence"/>
</dbReference>
<evidence type="ECO:0000256" key="1">
    <source>
        <dbReference type="SAM" id="MobiDB-lite"/>
    </source>
</evidence>